<evidence type="ECO:0000313" key="2">
    <source>
        <dbReference type="EMBL" id="QJR13447.1"/>
    </source>
</evidence>
<feature type="chain" id="PRO_5027020914" description="DUF3568 family protein" evidence="1">
    <location>
        <begin position="25"/>
        <end position="116"/>
    </location>
</feature>
<dbReference type="PROSITE" id="PS51257">
    <property type="entry name" value="PROKAR_LIPOPROTEIN"/>
    <property type="match status" value="1"/>
</dbReference>
<feature type="signal peptide" evidence="1">
    <location>
        <begin position="1"/>
        <end position="24"/>
    </location>
</feature>
<evidence type="ECO:0000313" key="3">
    <source>
        <dbReference type="Proteomes" id="UP000503096"/>
    </source>
</evidence>
<dbReference type="KEGG" id="upl:DSM104440_00230"/>
<dbReference type="RefSeq" id="WP_171160002.1">
    <property type="nucleotide sequence ID" value="NZ_CP053073.1"/>
</dbReference>
<dbReference type="AlphaFoldDB" id="A0A6M4H6A8"/>
<dbReference type="InParanoid" id="A0A6M4H6A8"/>
<evidence type="ECO:0008006" key="4">
    <source>
        <dbReference type="Google" id="ProtNLM"/>
    </source>
</evidence>
<dbReference type="EMBL" id="CP053073">
    <property type="protein sequence ID" value="QJR13447.1"/>
    <property type="molecule type" value="Genomic_DNA"/>
</dbReference>
<protein>
    <recommendedName>
        <fullName evidence="4">DUF3568 family protein</fullName>
    </recommendedName>
</protein>
<dbReference type="Proteomes" id="UP000503096">
    <property type="component" value="Chromosome"/>
</dbReference>
<accession>A0A6M4H6A8</accession>
<name>A0A6M4H6A8_9PROT</name>
<keyword evidence="3" id="KW-1185">Reference proteome</keyword>
<proteinExistence type="predicted"/>
<gene>
    <name evidence="2" type="ORF">DSM104440_00230</name>
</gene>
<evidence type="ECO:0000256" key="1">
    <source>
        <dbReference type="SAM" id="SignalP"/>
    </source>
</evidence>
<reference evidence="2 3" key="1">
    <citation type="submission" date="2020-04" db="EMBL/GenBank/DDBJ databases">
        <title>Usitatibacter rugosus gen. nov., sp. nov. and Usitatibacter palustris sp. nov., novel members of Usitatibacteraceae fam. nov. within the order Nitrosomonadales isolated from soil.</title>
        <authorList>
            <person name="Huber K.J."/>
            <person name="Neumann-Schaal M."/>
            <person name="Geppert A."/>
            <person name="Luckner M."/>
            <person name="Wanner G."/>
            <person name="Overmann J."/>
        </authorList>
    </citation>
    <scope>NUCLEOTIDE SEQUENCE [LARGE SCALE GENOMIC DNA]</scope>
    <source>
        <strain evidence="2 3">Swamp67</strain>
    </source>
</reference>
<organism evidence="2 3">
    <name type="scientific">Usitatibacter palustris</name>
    <dbReference type="NCBI Taxonomy" id="2732487"/>
    <lineage>
        <taxon>Bacteria</taxon>
        <taxon>Pseudomonadati</taxon>
        <taxon>Pseudomonadota</taxon>
        <taxon>Betaproteobacteria</taxon>
        <taxon>Nitrosomonadales</taxon>
        <taxon>Usitatibacteraceae</taxon>
        <taxon>Usitatibacter</taxon>
    </lineage>
</organism>
<sequence length="116" mass="12367">MFAPRRLAAVALFSLVSLTGCVVYDPYAYQVQQQPASFDRSWDAAMGAMQDAGVNVGNADRGAGMIQGRKDGSDVTLRLNRQADGSVRVEINAKGGGNDQGVANVVNAAYERRMGR</sequence>
<keyword evidence="1" id="KW-0732">Signal</keyword>